<dbReference type="PANTHER" id="PTHR39160">
    <property type="entry name" value="CELL WALL-BINDING PROTEIN YOCH"/>
    <property type="match status" value="1"/>
</dbReference>
<dbReference type="Gene3D" id="2.20.230.10">
    <property type="entry name" value="Resuscitation-promoting factor rpfb"/>
    <property type="match status" value="1"/>
</dbReference>
<dbReference type="InterPro" id="IPR011098">
    <property type="entry name" value="G5_dom"/>
</dbReference>
<dbReference type="InterPro" id="IPR036908">
    <property type="entry name" value="RlpA-like_sf"/>
</dbReference>
<dbReference type="GO" id="GO:0019867">
    <property type="term" value="C:outer membrane"/>
    <property type="evidence" value="ECO:0007669"/>
    <property type="project" value="InterPro"/>
</dbReference>
<keyword evidence="2" id="KW-0472">Membrane</keyword>
<dbReference type="InterPro" id="IPR010611">
    <property type="entry name" value="3D_dom"/>
</dbReference>
<accession>A0A1G9RXI9</accession>
<dbReference type="EMBL" id="FNHQ01000004">
    <property type="protein sequence ID" value="SDM27946.1"/>
    <property type="molecule type" value="Genomic_DNA"/>
</dbReference>
<dbReference type="Pfam" id="PF07501">
    <property type="entry name" value="G5"/>
    <property type="match status" value="1"/>
</dbReference>
<reference evidence="4 5" key="1">
    <citation type="submission" date="2016-10" db="EMBL/GenBank/DDBJ databases">
        <authorList>
            <person name="de Groot N.N."/>
        </authorList>
    </citation>
    <scope>NUCLEOTIDE SEQUENCE [LARGE SCALE GENOMIC DNA]</scope>
    <source>
        <strain evidence="4 5">DSM 16981</strain>
    </source>
</reference>
<dbReference type="GO" id="GO:0004553">
    <property type="term" value="F:hydrolase activity, hydrolyzing O-glycosyl compounds"/>
    <property type="evidence" value="ECO:0007669"/>
    <property type="project" value="InterPro"/>
</dbReference>
<dbReference type="RefSeq" id="WP_091647973.1">
    <property type="nucleotide sequence ID" value="NZ_FNHQ01000004.1"/>
</dbReference>
<dbReference type="Proteomes" id="UP000199309">
    <property type="component" value="Unassembled WGS sequence"/>
</dbReference>
<dbReference type="OrthoDB" id="9798935at2"/>
<dbReference type="Gene3D" id="2.40.40.10">
    <property type="entry name" value="RlpA-like domain"/>
    <property type="match status" value="1"/>
</dbReference>
<name>A0A1G9RXI9_9FIRM</name>
<evidence type="ECO:0000256" key="1">
    <source>
        <dbReference type="ARBA" id="ARBA00022729"/>
    </source>
</evidence>
<evidence type="ECO:0000313" key="5">
    <source>
        <dbReference type="Proteomes" id="UP000199309"/>
    </source>
</evidence>
<dbReference type="PROSITE" id="PS51109">
    <property type="entry name" value="G5"/>
    <property type="match status" value="1"/>
</dbReference>
<evidence type="ECO:0000256" key="2">
    <source>
        <dbReference type="SAM" id="Phobius"/>
    </source>
</evidence>
<organism evidence="4 5">
    <name type="scientific">Megasphaera paucivorans</name>
    <dbReference type="NCBI Taxonomy" id="349095"/>
    <lineage>
        <taxon>Bacteria</taxon>
        <taxon>Bacillati</taxon>
        <taxon>Bacillota</taxon>
        <taxon>Negativicutes</taxon>
        <taxon>Veillonellales</taxon>
        <taxon>Veillonellaceae</taxon>
        <taxon>Megasphaera</taxon>
    </lineage>
</organism>
<sequence>MNKLQRGPFTQMYLILISLLVIVSLTGFVTKGKSVTITADGQTNTVFTRAVNTEALLREENISLGPNDEAALSTPTLKSGSTLEVHRAVPVMLIFKDKSQVVETAKQTTQEVAEQYGYDRKNYRVYGDPSMKVQKGMWIRVGTLSKKKVTEDEVIPYTVESVPDDNLAQGEEQLIQEGINGRRTVKTNIVSLDGEIVGKEIISSSVIAEMKPMIRHVGTRATVEVSRGNISRYRAVFSMEATAYLPTDGSGDGITATGIPAHYGVVAVDPHVIPLGSRVFVPGYGEAIAADTGSAIVGNRIDLCMEDYGSCMQFGRRSVEVYILN</sequence>
<dbReference type="Pfam" id="PF03990">
    <property type="entry name" value="DUF348"/>
    <property type="match status" value="1"/>
</dbReference>
<dbReference type="SMART" id="SM01208">
    <property type="entry name" value="G5"/>
    <property type="match status" value="1"/>
</dbReference>
<dbReference type="Pfam" id="PF06725">
    <property type="entry name" value="3D"/>
    <property type="match status" value="1"/>
</dbReference>
<dbReference type="STRING" id="349095.SAMN05660299_00562"/>
<gene>
    <name evidence="4" type="ORF">SAMN05660299_00562</name>
</gene>
<feature type="domain" description="G5" evidence="3">
    <location>
        <begin position="141"/>
        <end position="221"/>
    </location>
</feature>
<protein>
    <submittedName>
        <fullName evidence="4">3D (Asp-Asp-Asp) domain-containing protein</fullName>
    </submittedName>
</protein>
<feature type="transmembrane region" description="Helical" evidence="2">
    <location>
        <begin position="12"/>
        <end position="30"/>
    </location>
</feature>
<dbReference type="AlphaFoldDB" id="A0A1G9RXI9"/>
<evidence type="ECO:0000259" key="3">
    <source>
        <dbReference type="PROSITE" id="PS51109"/>
    </source>
</evidence>
<dbReference type="InterPro" id="IPR007137">
    <property type="entry name" value="DUF348"/>
</dbReference>
<proteinExistence type="predicted"/>
<keyword evidence="5" id="KW-1185">Reference proteome</keyword>
<dbReference type="InterPro" id="IPR051933">
    <property type="entry name" value="Resuscitation_pf_RpfB"/>
</dbReference>
<dbReference type="SUPFAM" id="SSF50685">
    <property type="entry name" value="Barwin-like endoglucanases"/>
    <property type="match status" value="1"/>
</dbReference>
<keyword evidence="2" id="KW-1133">Transmembrane helix</keyword>
<keyword evidence="2" id="KW-0812">Transmembrane</keyword>
<dbReference type="GO" id="GO:0009254">
    <property type="term" value="P:peptidoglycan turnover"/>
    <property type="evidence" value="ECO:0007669"/>
    <property type="project" value="InterPro"/>
</dbReference>
<keyword evidence="1" id="KW-0732">Signal</keyword>
<evidence type="ECO:0000313" key="4">
    <source>
        <dbReference type="EMBL" id="SDM27946.1"/>
    </source>
</evidence>
<dbReference type="CDD" id="cd22786">
    <property type="entry name" value="DPBB_YuiC-like"/>
    <property type="match status" value="1"/>
</dbReference>
<dbReference type="PANTHER" id="PTHR39160:SF4">
    <property type="entry name" value="RESUSCITATION-PROMOTING FACTOR RPFB"/>
    <property type="match status" value="1"/>
</dbReference>